<sequence>MDVSNCTRDIQQNNGDSKQFESASDERLLWLETSFLDYLVGLKSQCLAKNFLTKETYEGLRWFPIEASLPGDAADSSGERAARASSALVISFGSSSKASNVEEESFLGMVNIKRRKSKSFTTSPTEAQTPIKRNSISLQQHARLPAHKVNEMRMLHEHKTDEEHANVELRCEGSRLKDVIKRKDREIHILKERLNTLQSVSYSDASSLALLQKNMEETSAQNQLLQEQVHSFKRIIEDYDTVIRQNFWLLAENRSLIGQLSYCDAKLRQHVKEKEAEKPPARGANHSLYSTPSLESIWSQHPLSSRQSRSSVTSGDEFKDSCCSCDEEQDPFSEAMLLDLSSQPEDPMRPYSELYRRNSMLPQHLKSVYLVETQQCPIPATPLKGDSKFTFLEIASTSAAAARSGSVQQAIAAEYSTKWKRCPLQQQR</sequence>
<dbReference type="Proteomes" id="UP000821865">
    <property type="component" value="Chromosome 1"/>
</dbReference>
<proteinExistence type="predicted"/>
<evidence type="ECO:0000313" key="2">
    <source>
        <dbReference type="Proteomes" id="UP000821865"/>
    </source>
</evidence>
<name>A0ACB8E3W3_DERSI</name>
<evidence type="ECO:0000313" key="1">
    <source>
        <dbReference type="EMBL" id="KAH7981294.1"/>
    </source>
</evidence>
<dbReference type="EMBL" id="CM023470">
    <property type="protein sequence ID" value="KAH7981294.1"/>
    <property type="molecule type" value="Genomic_DNA"/>
</dbReference>
<keyword evidence="2" id="KW-1185">Reference proteome</keyword>
<accession>A0ACB8E3W3</accession>
<comment type="caution">
    <text evidence="1">The sequence shown here is derived from an EMBL/GenBank/DDBJ whole genome shotgun (WGS) entry which is preliminary data.</text>
</comment>
<reference evidence="1" key="1">
    <citation type="submission" date="2020-05" db="EMBL/GenBank/DDBJ databases">
        <title>Large-scale comparative analyses of tick genomes elucidate their genetic diversity and vector capacities.</title>
        <authorList>
            <person name="Jia N."/>
            <person name="Wang J."/>
            <person name="Shi W."/>
            <person name="Du L."/>
            <person name="Sun Y."/>
            <person name="Zhan W."/>
            <person name="Jiang J."/>
            <person name="Wang Q."/>
            <person name="Zhang B."/>
            <person name="Ji P."/>
            <person name="Sakyi L.B."/>
            <person name="Cui X."/>
            <person name="Yuan T."/>
            <person name="Jiang B."/>
            <person name="Yang W."/>
            <person name="Lam T.T.-Y."/>
            <person name="Chang Q."/>
            <person name="Ding S."/>
            <person name="Wang X."/>
            <person name="Zhu J."/>
            <person name="Ruan X."/>
            <person name="Zhao L."/>
            <person name="Wei J."/>
            <person name="Que T."/>
            <person name="Du C."/>
            <person name="Cheng J."/>
            <person name="Dai P."/>
            <person name="Han X."/>
            <person name="Huang E."/>
            <person name="Gao Y."/>
            <person name="Liu J."/>
            <person name="Shao H."/>
            <person name="Ye R."/>
            <person name="Li L."/>
            <person name="Wei W."/>
            <person name="Wang X."/>
            <person name="Wang C."/>
            <person name="Yang T."/>
            <person name="Huo Q."/>
            <person name="Li W."/>
            <person name="Guo W."/>
            <person name="Chen H."/>
            <person name="Zhou L."/>
            <person name="Ni X."/>
            <person name="Tian J."/>
            <person name="Zhou Y."/>
            <person name="Sheng Y."/>
            <person name="Liu T."/>
            <person name="Pan Y."/>
            <person name="Xia L."/>
            <person name="Li J."/>
            <person name="Zhao F."/>
            <person name="Cao W."/>
        </authorList>
    </citation>
    <scope>NUCLEOTIDE SEQUENCE</scope>
    <source>
        <strain evidence="1">Dsil-2018</strain>
    </source>
</reference>
<protein>
    <submittedName>
        <fullName evidence="1">Uncharacterized protein</fullName>
    </submittedName>
</protein>
<gene>
    <name evidence="1" type="ORF">HPB49_022944</name>
</gene>
<organism evidence="1 2">
    <name type="scientific">Dermacentor silvarum</name>
    <name type="common">Tick</name>
    <dbReference type="NCBI Taxonomy" id="543639"/>
    <lineage>
        <taxon>Eukaryota</taxon>
        <taxon>Metazoa</taxon>
        <taxon>Ecdysozoa</taxon>
        <taxon>Arthropoda</taxon>
        <taxon>Chelicerata</taxon>
        <taxon>Arachnida</taxon>
        <taxon>Acari</taxon>
        <taxon>Parasitiformes</taxon>
        <taxon>Ixodida</taxon>
        <taxon>Ixodoidea</taxon>
        <taxon>Ixodidae</taxon>
        <taxon>Rhipicephalinae</taxon>
        <taxon>Dermacentor</taxon>
    </lineage>
</organism>